<evidence type="ECO:0000313" key="3">
    <source>
        <dbReference type="Proteomes" id="UP000887116"/>
    </source>
</evidence>
<name>A0A8X6JE17_TRICU</name>
<evidence type="ECO:0000313" key="2">
    <source>
        <dbReference type="EMBL" id="GFR21788.1"/>
    </source>
</evidence>
<feature type="region of interest" description="Disordered" evidence="1">
    <location>
        <begin position="44"/>
        <end position="72"/>
    </location>
</feature>
<dbReference type="EMBL" id="BMAO01028067">
    <property type="protein sequence ID" value="GFR21788.1"/>
    <property type="molecule type" value="Genomic_DNA"/>
</dbReference>
<dbReference type="AlphaFoldDB" id="A0A8X6JE17"/>
<gene>
    <name evidence="2" type="ORF">TNCT_151871</name>
</gene>
<proteinExistence type="predicted"/>
<sequence>MMLSNSHEAKYAKLNRPMNDGSKEFECRVSFELYNSHERSLDGVWRKAQRRRGTRRPSKTSRSLLDVGDDLK</sequence>
<organism evidence="2 3">
    <name type="scientific">Trichonephila clavata</name>
    <name type="common">Joro spider</name>
    <name type="synonym">Nephila clavata</name>
    <dbReference type="NCBI Taxonomy" id="2740835"/>
    <lineage>
        <taxon>Eukaryota</taxon>
        <taxon>Metazoa</taxon>
        <taxon>Ecdysozoa</taxon>
        <taxon>Arthropoda</taxon>
        <taxon>Chelicerata</taxon>
        <taxon>Arachnida</taxon>
        <taxon>Araneae</taxon>
        <taxon>Araneomorphae</taxon>
        <taxon>Entelegynae</taxon>
        <taxon>Araneoidea</taxon>
        <taxon>Nephilidae</taxon>
        <taxon>Trichonephila</taxon>
    </lineage>
</organism>
<keyword evidence="3" id="KW-1185">Reference proteome</keyword>
<comment type="caution">
    <text evidence="2">The sequence shown here is derived from an EMBL/GenBank/DDBJ whole genome shotgun (WGS) entry which is preliminary data.</text>
</comment>
<feature type="compositionally biased region" description="Basic residues" evidence="1">
    <location>
        <begin position="47"/>
        <end position="59"/>
    </location>
</feature>
<reference evidence="2" key="1">
    <citation type="submission" date="2020-07" db="EMBL/GenBank/DDBJ databases">
        <title>Multicomponent nature underlies the extraordinary mechanical properties of spider dragline silk.</title>
        <authorList>
            <person name="Kono N."/>
            <person name="Nakamura H."/>
            <person name="Mori M."/>
            <person name="Yoshida Y."/>
            <person name="Ohtoshi R."/>
            <person name="Malay A.D."/>
            <person name="Moran D.A.P."/>
            <person name="Tomita M."/>
            <person name="Numata K."/>
            <person name="Arakawa K."/>
        </authorList>
    </citation>
    <scope>NUCLEOTIDE SEQUENCE</scope>
</reference>
<evidence type="ECO:0000256" key="1">
    <source>
        <dbReference type="SAM" id="MobiDB-lite"/>
    </source>
</evidence>
<dbReference type="Proteomes" id="UP000887116">
    <property type="component" value="Unassembled WGS sequence"/>
</dbReference>
<feature type="region of interest" description="Disordered" evidence="1">
    <location>
        <begin position="1"/>
        <end position="21"/>
    </location>
</feature>
<accession>A0A8X6JE17</accession>
<protein>
    <submittedName>
        <fullName evidence="2">Uncharacterized protein</fullName>
    </submittedName>
</protein>